<dbReference type="KEGG" id="pbj:VN24_09070"/>
<dbReference type="InterPro" id="IPR041413">
    <property type="entry name" value="MLTR_LBD"/>
</dbReference>
<gene>
    <name evidence="2" type="ORF">VN24_09070</name>
</gene>
<dbReference type="Proteomes" id="UP000032633">
    <property type="component" value="Chromosome"/>
</dbReference>
<accession>A0A0D5NIB3</accession>
<protein>
    <submittedName>
        <fullName evidence="2">Transcriptional regulator</fullName>
    </submittedName>
</protein>
<name>A0A0D5NIB3_9BACL</name>
<dbReference type="HOGENOM" id="CLU_057862_2_0_9"/>
<dbReference type="PATRIC" id="fig|1126833.4.peg.2008"/>
<dbReference type="Gene3D" id="1.10.260.40">
    <property type="entry name" value="lambda repressor-like DNA-binding domains"/>
    <property type="match status" value="1"/>
</dbReference>
<dbReference type="CDD" id="cd00093">
    <property type="entry name" value="HTH_XRE"/>
    <property type="match status" value="1"/>
</dbReference>
<dbReference type="SUPFAM" id="SSF47413">
    <property type="entry name" value="lambda repressor-like DNA-binding domains"/>
    <property type="match status" value="1"/>
</dbReference>
<evidence type="ECO:0000313" key="2">
    <source>
        <dbReference type="EMBL" id="AJY74707.1"/>
    </source>
</evidence>
<dbReference type="SMART" id="SM00530">
    <property type="entry name" value="HTH_XRE"/>
    <property type="match status" value="1"/>
</dbReference>
<dbReference type="RefSeq" id="WP_045670140.1">
    <property type="nucleotide sequence ID" value="NZ_CP011058.1"/>
</dbReference>
<feature type="domain" description="HTH cro/C1-type" evidence="1">
    <location>
        <begin position="14"/>
        <end position="86"/>
    </location>
</feature>
<reference evidence="3" key="2">
    <citation type="submission" date="2015-03" db="EMBL/GenBank/DDBJ databases">
        <title>Genome sequence of Paenibacillus beijingensis strain DSM 24997T.</title>
        <authorList>
            <person name="Kwak Y."/>
            <person name="Shin J.-H."/>
        </authorList>
    </citation>
    <scope>NUCLEOTIDE SEQUENCE [LARGE SCALE GENOMIC DNA]</scope>
    <source>
        <strain evidence="3">DSM 24997</strain>
    </source>
</reference>
<dbReference type="STRING" id="1126833.VN24_09070"/>
<dbReference type="GO" id="GO:0003677">
    <property type="term" value="F:DNA binding"/>
    <property type="evidence" value="ECO:0007669"/>
    <property type="project" value="InterPro"/>
</dbReference>
<proteinExistence type="predicted"/>
<dbReference type="PANTHER" id="PTHR35010">
    <property type="entry name" value="BLL4672 PROTEIN-RELATED"/>
    <property type="match status" value="1"/>
</dbReference>
<keyword evidence="3" id="KW-1185">Reference proteome</keyword>
<reference evidence="2 3" key="1">
    <citation type="journal article" date="2015" name="J. Biotechnol.">
        <title>Complete genome sequence of Paenibacillus beijingensis 7188(T) (=DSM 24997(T)), a novel rhizobacterium from jujube garden soil.</title>
        <authorList>
            <person name="Kwak Y."/>
            <person name="Shin J.H."/>
        </authorList>
    </citation>
    <scope>NUCLEOTIDE SEQUENCE [LARGE SCALE GENOMIC DNA]</scope>
    <source>
        <strain evidence="2 3">DSM 24997</strain>
    </source>
</reference>
<evidence type="ECO:0000259" key="1">
    <source>
        <dbReference type="SMART" id="SM00530"/>
    </source>
</evidence>
<evidence type="ECO:0000313" key="3">
    <source>
        <dbReference type="Proteomes" id="UP000032633"/>
    </source>
</evidence>
<dbReference type="EMBL" id="CP011058">
    <property type="protein sequence ID" value="AJY74707.1"/>
    <property type="molecule type" value="Genomic_DNA"/>
</dbReference>
<sequence length="279" mass="32448">MSGGSEKRKELGNFLKSRRARLSPDQFGLPKGTRRKVQGLRREELAQIAGIGLTWYTWLEQGKDIQVSAQVLESLVSVMQLSAEERDHLYKLALGQLPVDQTASLQADLTPILQNFMNDFEMCPAYVTDQRWDVLLWNKAARLVFGDFEKMSERERNALWRCFASPAYRRLMGDWESHAKRLMAQFRSTSTPFVGESWFKELVADLMEISPEFREWWPRYDILGTPIGKKMIRHPRAGEMMMEHITFRVYDAPELKLTVYRPLAENDSAYKMERLMAEG</sequence>
<dbReference type="Pfam" id="PF13560">
    <property type="entry name" value="HTH_31"/>
    <property type="match status" value="1"/>
</dbReference>
<dbReference type="InterPro" id="IPR010982">
    <property type="entry name" value="Lambda_DNA-bd_dom_sf"/>
</dbReference>
<dbReference type="InterPro" id="IPR001387">
    <property type="entry name" value="Cro/C1-type_HTH"/>
</dbReference>
<dbReference type="Pfam" id="PF17765">
    <property type="entry name" value="MLTR_LBD"/>
    <property type="match status" value="1"/>
</dbReference>
<dbReference type="AlphaFoldDB" id="A0A0D5NIB3"/>
<dbReference type="Gene3D" id="3.30.450.180">
    <property type="match status" value="1"/>
</dbReference>
<organism evidence="2 3">
    <name type="scientific">Paenibacillus beijingensis</name>
    <dbReference type="NCBI Taxonomy" id="1126833"/>
    <lineage>
        <taxon>Bacteria</taxon>
        <taxon>Bacillati</taxon>
        <taxon>Bacillota</taxon>
        <taxon>Bacilli</taxon>
        <taxon>Bacillales</taxon>
        <taxon>Paenibacillaceae</taxon>
        <taxon>Paenibacillus</taxon>
    </lineage>
</organism>
<dbReference type="OrthoDB" id="5346389at2"/>